<dbReference type="EMBL" id="BMAV01026283">
    <property type="protein sequence ID" value="GFS48905.1"/>
    <property type="molecule type" value="Genomic_DNA"/>
</dbReference>
<dbReference type="PANTHER" id="PTHR10974:SF73">
    <property type="entry name" value="FI21235P1"/>
    <property type="match status" value="1"/>
</dbReference>
<evidence type="ECO:0000256" key="1">
    <source>
        <dbReference type="SAM" id="Phobius"/>
    </source>
</evidence>
<dbReference type="Gene3D" id="3.40.720.10">
    <property type="entry name" value="Alkaline Phosphatase, subunit A"/>
    <property type="match status" value="1"/>
</dbReference>
<dbReference type="PANTHER" id="PTHR10974">
    <property type="entry name" value="FI08016P-RELATED"/>
    <property type="match status" value="1"/>
</dbReference>
<dbReference type="Pfam" id="PF02995">
    <property type="entry name" value="DUF229"/>
    <property type="match status" value="1"/>
</dbReference>
<dbReference type="InterPro" id="IPR017850">
    <property type="entry name" value="Alkaline_phosphatase_core_sf"/>
</dbReference>
<comment type="caution">
    <text evidence="2">The sequence shown here is derived from an EMBL/GenBank/DDBJ whole genome shotgun (WGS) entry which is preliminary data.</text>
</comment>
<accession>A0A8X6MFY1</accession>
<evidence type="ECO:0000313" key="3">
    <source>
        <dbReference type="Proteomes" id="UP000886998"/>
    </source>
</evidence>
<protein>
    <submittedName>
        <fullName evidence="2">Uncharacterized protein</fullName>
    </submittedName>
</protein>
<feature type="transmembrane region" description="Helical" evidence="1">
    <location>
        <begin position="36"/>
        <end position="55"/>
    </location>
</feature>
<gene>
    <name evidence="2" type="primary">AVEN_158189_1</name>
    <name evidence="2" type="ORF">TNIN_22252</name>
</gene>
<dbReference type="GO" id="GO:0005615">
    <property type="term" value="C:extracellular space"/>
    <property type="evidence" value="ECO:0007669"/>
    <property type="project" value="TreeGrafter"/>
</dbReference>
<organism evidence="2 3">
    <name type="scientific">Trichonephila inaurata madagascariensis</name>
    <dbReference type="NCBI Taxonomy" id="2747483"/>
    <lineage>
        <taxon>Eukaryota</taxon>
        <taxon>Metazoa</taxon>
        <taxon>Ecdysozoa</taxon>
        <taxon>Arthropoda</taxon>
        <taxon>Chelicerata</taxon>
        <taxon>Arachnida</taxon>
        <taxon>Araneae</taxon>
        <taxon>Araneomorphae</taxon>
        <taxon>Entelegynae</taxon>
        <taxon>Araneoidea</taxon>
        <taxon>Nephilidae</taxon>
        <taxon>Trichonephila</taxon>
        <taxon>Trichonephila inaurata</taxon>
    </lineage>
</organism>
<keyword evidence="1" id="KW-0472">Membrane</keyword>
<proteinExistence type="predicted"/>
<dbReference type="SUPFAM" id="SSF53649">
    <property type="entry name" value="Alkaline phosphatase-like"/>
    <property type="match status" value="1"/>
</dbReference>
<reference evidence="2" key="1">
    <citation type="submission" date="2020-08" db="EMBL/GenBank/DDBJ databases">
        <title>Multicomponent nature underlies the extraordinary mechanical properties of spider dragline silk.</title>
        <authorList>
            <person name="Kono N."/>
            <person name="Nakamura H."/>
            <person name="Mori M."/>
            <person name="Yoshida Y."/>
            <person name="Ohtoshi R."/>
            <person name="Malay A.D."/>
            <person name="Moran D.A.P."/>
            <person name="Tomita M."/>
            <person name="Numata K."/>
            <person name="Arakawa K."/>
        </authorList>
    </citation>
    <scope>NUCLEOTIDE SEQUENCE</scope>
</reference>
<dbReference type="CDD" id="cd16021">
    <property type="entry name" value="ALP_like"/>
    <property type="match status" value="1"/>
</dbReference>
<keyword evidence="1" id="KW-0812">Transmembrane</keyword>
<dbReference type="AlphaFoldDB" id="A0A8X6MFY1"/>
<dbReference type="FunFam" id="3.40.720.10:FF:000017">
    <property type="entry name" value="Predicted protein"/>
    <property type="match status" value="1"/>
</dbReference>
<dbReference type="Proteomes" id="UP000886998">
    <property type="component" value="Unassembled WGS sequence"/>
</dbReference>
<dbReference type="InterPro" id="IPR004245">
    <property type="entry name" value="DUF229"/>
</dbReference>
<keyword evidence="1" id="KW-1133">Transmembrane helix</keyword>
<dbReference type="OrthoDB" id="413313at2759"/>
<sequence>MLLTNKQNTAKRMNIDVFSSLPKARSISMRVMRVRCVFLISVSLILIWLLHYAMYMPAEGENNDIPDSWESQQQACRHPTLDIINPQIQKHIRDLGELKCNRESDWIETHKGRAVINKSLTKLLGKVVCKITYVERVDDFTVQLGKSVFLNTEEESIQLESDFFVVKCESENKKQWKNLMAGIHRNENLVEKVRNIKPPPDSMKLNVIMYGLDSMSRMHFIRKLPKTYKYLTEELKAVVLKGYNIVGDGTPQALIPILTGSTESELPETRKRIKNAQFVDVYPFAWKNFSASGYVTAWAEEQPHVGTFTYRLKGFKDQPTDHSMRTFFLKLAKVMGNHPKLCLGNKPRHTIMLDWMRQFYDVYPDVPKFAFCFNSELSHDDYNYIGYADPDIEGFLRHVHDSGILNNTLLIVMSDHGHRFAPIRSSQQGKQEERMPFFSFVLPPWMEEKYPHLVRNLKINQDRLVTPFDIHATFMTLLNPDVPMQGQLNDRSISLFSEIPSERSCQSASIEPHWCACLSWFDIPTNDFLAKSVGQAVVTYMNDLTKSQRDKCVELQLGKITRLEKFTPNKAFLTFRQNADPDGRAGEFSDNTKVTEIVYQVQVITYPSEGIYEAIVKYSESDKQYRVKEEEISRVNMYGDQEHCIHDDYPELRKYCYCKEQLTTE</sequence>
<keyword evidence="3" id="KW-1185">Reference proteome</keyword>
<evidence type="ECO:0000313" key="2">
    <source>
        <dbReference type="EMBL" id="GFS48905.1"/>
    </source>
</evidence>
<name>A0A8X6MFY1_9ARAC</name>